<evidence type="ECO:0000259" key="7">
    <source>
        <dbReference type="PROSITE" id="PS50975"/>
    </source>
</evidence>
<dbReference type="SUPFAM" id="SSF50891">
    <property type="entry name" value="Cyclophilin-like"/>
    <property type="match status" value="2"/>
</dbReference>
<dbReference type="GO" id="GO:0044281">
    <property type="term" value="P:small molecule metabolic process"/>
    <property type="evidence" value="ECO:0007669"/>
    <property type="project" value="UniProtKB-ARBA"/>
</dbReference>
<dbReference type="PROSITE" id="PS00867">
    <property type="entry name" value="CPSASE_2"/>
    <property type="match status" value="1"/>
</dbReference>
<evidence type="ECO:0000256" key="4">
    <source>
        <dbReference type="ARBA" id="ARBA00022840"/>
    </source>
</evidence>
<dbReference type="InterPro" id="IPR005482">
    <property type="entry name" value="Biotin_COase_C"/>
</dbReference>
<dbReference type="InterPro" id="IPR003833">
    <property type="entry name" value="CT_C_D"/>
</dbReference>
<evidence type="ECO:0000256" key="2">
    <source>
        <dbReference type="ARBA" id="ARBA00022741"/>
    </source>
</evidence>
<dbReference type="SUPFAM" id="SSF56059">
    <property type="entry name" value="Glutathione synthetase ATP-binding domain-like"/>
    <property type="match status" value="1"/>
</dbReference>
<dbReference type="GO" id="GO:0016874">
    <property type="term" value="F:ligase activity"/>
    <property type="evidence" value="ECO:0007669"/>
    <property type="project" value="UniProtKB-KW"/>
</dbReference>
<evidence type="ECO:0000313" key="10">
    <source>
        <dbReference type="Proteomes" id="UP001165120"/>
    </source>
</evidence>
<feature type="domain" description="ATP-grasp" evidence="7">
    <location>
        <begin position="124"/>
        <end position="326"/>
    </location>
</feature>
<organism evidence="9 10">
    <name type="scientific">Candida boidinii</name>
    <name type="common">Yeast</name>
    <dbReference type="NCBI Taxonomy" id="5477"/>
    <lineage>
        <taxon>Eukaryota</taxon>
        <taxon>Fungi</taxon>
        <taxon>Dikarya</taxon>
        <taxon>Ascomycota</taxon>
        <taxon>Saccharomycotina</taxon>
        <taxon>Pichiomycetes</taxon>
        <taxon>Pichiales</taxon>
        <taxon>Pichiaceae</taxon>
        <taxon>Ogataea</taxon>
        <taxon>Ogataea/Candida clade</taxon>
    </lineage>
</organism>
<dbReference type="Pfam" id="PF02785">
    <property type="entry name" value="Biotin_carb_C"/>
    <property type="match status" value="1"/>
</dbReference>
<dbReference type="Pfam" id="PF02626">
    <property type="entry name" value="CT_A_B"/>
    <property type="match status" value="1"/>
</dbReference>
<evidence type="ECO:0000259" key="8">
    <source>
        <dbReference type="PROSITE" id="PS50979"/>
    </source>
</evidence>
<dbReference type="SMART" id="SM00878">
    <property type="entry name" value="Biotin_carb_C"/>
    <property type="match status" value="1"/>
</dbReference>
<dbReference type="InterPro" id="IPR016185">
    <property type="entry name" value="PreATP-grasp_dom_sf"/>
</dbReference>
<dbReference type="PROSITE" id="PS50979">
    <property type="entry name" value="BC"/>
    <property type="match status" value="1"/>
</dbReference>
<dbReference type="Proteomes" id="UP001165120">
    <property type="component" value="Unassembled WGS sequence"/>
</dbReference>
<feature type="domain" description="Biotin carboxylation" evidence="8">
    <location>
        <begin position="6"/>
        <end position="472"/>
    </location>
</feature>
<dbReference type="InterPro" id="IPR003778">
    <property type="entry name" value="CT_A_B"/>
</dbReference>
<dbReference type="PROSITE" id="PS00866">
    <property type="entry name" value="CPSASE_1"/>
    <property type="match status" value="1"/>
</dbReference>
<protein>
    <submittedName>
        <fullName evidence="9">Unnamed protein product</fullName>
    </submittedName>
</protein>
<dbReference type="InterPro" id="IPR050856">
    <property type="entry name" value="Biotin_carboxylase_complex"/>
</dbReference>
<dbReference type="InterPro" id="IPR011054">
    <property type="entry name" value="Rudment_hybrid_motif"/>
</dbReference>
<dbReference type="Gene3D" id="2.40.100.10">
    <property type="entry name" value="Cyclophilin-like"/>
    <property type="match status" value="2"/>
</dbReference>
<evidence type="ECO:0000256" key="5">
    <source>
        <dbReference type="ARBA" id="ARBA00023267"/>
    </source>
</evidence>
<dbReference type="SUPFAM" id="SSF52440">
    <property type="entry name" value="PreATP-grasp domain"/>
    <property type="match status" value="1"/>
</dbReference>
<keyword evidence="2 6" id="KW-0547">Nucleotide-binding</keyword>
<evidence type="ECO:0000256" key="1">
    <source>
        <dbReference type="ARBA" id="ARBA00022598"/>
    </source>
</evidence>
<name>A0A9W6SXL7_CANBO</name>
<dbReference type="InterPro" id="IPR005479">
    <property type="entry name" value="CPAse_ATP-bd"/>
</dbReference>
<proteinExistence type="predicted"/>
<dbReference type="Pfam" id="PF02786">
    <property type="entry name" value="CPSase_L_D2"/>
    <property type="match status" value="1"/>
</dbReference>
<dbReference type="SUPFAM" id="SSF51246">
    <property type="entry name" value="Rudiment single hybrid motif"/>
    <property type="match status" value="1"/>
</dbReference>
<reference evidence="9" key="1">
    <citation type="submission" date="2023-04" db="EMBL/GenBank/DDBJ databases">
        <title>Candida boidinii NBRC 10035.</title>
        <authorList>
            <person name="Ichikawa N."/>
            <person name="Sato H."/>
            <person name="Tonouchi N."/>
        </authorList>
    </citation>
    <scope>NUCLEOTIDE SEQUENCE</scope>
    <source>
        <strain evidence="9">NBRC 10035</strain>
    </source>
</reference>
<dbReference type="InterPro" id="IPR011764">
    <property type="entry name" value="Biotin_carboxylation_dom"/>
</dbReference>
<dbReference type="SMART" id="SM00796">
    <property type="entry name" value="AHS1"/>
    <property type="match status" value="1"/>
</dbReference>
<dbReference type="InterPro" id="IPR005481">
    <property type="entry name" value="BC-like_N"/>
</dbReference>
<dbReference type="Gene3D" id="3.30.470.20">
    <property type="entry name" value="ATP-grasp fold, B domain"/>
    <property type="match status" value="1"/>
</dbReference>
<dbReference type="Gene3D" id="3.30.1360.40">
    <property type="match status" value="1"/>
</dbReference>
<keyword evidence="10" id="KW-1185">Reference proteome</keyword>
<dbReference type="GO" id="GO:0046872">
    <property type="term" value="F:metal ion binding"/>
    <property type="evidence" value="ECO:0007669"/>
    <property type="project" value="InterPro"/>
</dbReference>
<dbReference type="PANTHER" id="PTHR18866">
    <property type="entry name" value="CARBOXYLASE:PYRUVATE/ACETYL-COA/PROPIONYL-COA CARBOXYLASE"/>
    <property type="match status" value="1"/>
</dbReference>
<sequence length="1095" mass="121266">MAEFSKVKRVLIANRGEIACRVIRTCKKYNLTSIAIYSKEDIESLHVSEADEAVLLPGVGAAAYISIENVVKAAQDHKADVVIPGYGFLSENSDFAAKLAEVNISFAGPSSESVEQFGLKHLARKIAISCDVPVVPGSDLVEDFKDVLEISKNIGFPVILKSTAGGGGMGLKVCYSKEEVEPNFKEVTSRGASLFSNSGVFVEKYVEKGRHIEVQIFGNGLGDVISYGERECSIQRRHQKVIEETPSPFVQTLGAEYDLRKNLTSCAKRLASQINYKSAGTVEFLVDDDTGKFYFLEMNTRLQVEHGITEMVYGVDLVYFMLLQCEYEINGSGIPAELLKGDMKYDSDGVEIPIGHAIEVRAYAENPVRDFAPSPGILHNVEILEDGEYENYKVRVDHWISTGGKVSPYFDPLLAKIMVWSPVRTSENIVKVLKAIKIQGVVNNIEYCTEILNSNNFKMGNTLTNFLSSFEFRPHLLEFEEAGAYTTIQDLPGRGKIRTGVPQGGPADSLSLQIANITVGNDKYTECLEINMKGPVIKFHNSAVIAIAGASFEITLNGKAVPSATEIFVPIGSILDIGEPTGKSCKCYLAIKGGLPGVAKYLGSKSCIPSVSLGGHQGRIIFPGDCLETDKIPEITEVKFGYVMPRELLPSYEVDSNVIRMIGGPHDTEDICSLEGLKQLYSVGYSVNFNSNRGAMRLDGPEMIFSRGHGGDGGGHPSNILEYPYPTCGLSTVGSTMVLFGIDGATLSGFTCVSVPTEVDFWKFGQAAVNSQLKFKLITFDDAIKLMKQRKEYLEFLETRPTTSDLHFNDELESYEAIDDIVGKFLYKREASGDLPYVAFRQAGERMVIVDFGTEKFNLFSNGRQYALDLEVKKQVGDLVESTECSSGAYCFTFDPLKTDRETLVKNIIEIEASIPPIEKLKVPSRIFRLPVCFEHTALKHCVERYTHSQRPHAPYLPSNVDYLMKANCIDTFEQFKDYIIGKPEVVVAVSFLCANPLLVNTDPRRRFMTSKYNPSRTSTPAGTIGSGSVSQSIYSVESPGGYMIWGMTLPNWYWDTFCRFHEMPWPLKNFDQVIYYEVDEEELTRLNNLVLTIG</sequence>
<dbReference type="InterPro" id="IPR029000">
    <property type="entry name" value="Cyclophilin-like_dom_sf"/>
</dbReference>
<dbReference type="Pfam" id="PF02682">
    <property type="entry name" value="CT_C_D"/>
    <property type="match status" value="1"/>
</dbReference>
<dbReference type="GO" id="GO:0005524">
    <property type="term" value="F:ATP binding"/>
    <property type="evidence" value="ECO:0007669"/>
    <property type="project" value="UniProtKB-UniRule"/>
</dbReference>
<dbReference type="GO" id="GO:0016787">
    <property type="term" value="F:hydrolase activity"/>
    <property type="evidence" value="ECO:0007669"/>
    <property type="project" value="UniProtKB-KW"/>
</dbReference>
<accession>A0A9W6SXL7</accession>
<evidence type="ECO:0000313" key="9">
    <source>
        <dbReference type="EMBL" id="GME68163.1"/>
    </source>
</evidence>
<dbReference type="PROSITE" id="PS50975">
    <property type="entry name" value="ATP_GRASP"/>
    <property type="match status" value="1"/>
</dbReference>
<dbReference type="PANTHER" id="PTHR18866:SF128">
    <property type="entry name" value="UREA AMIDOLYASE"/>
    <property type="match status" value="1"/>
</dbReference>
<dbReference type="EMBL" id="BSXN01000342">
    <property type="protein sequence ID" value="GME68163.1"/>
    <property type="molecule type" value="Genomic_DNA"/>
</dbReference>
<dbReference type="AlphaFoldDB" id="A0A9W6SXL7"/>
<dbReference type="SUPFAM" id="SSF160467">
    <property type="entry name" value="PH0987 N-terminal domain-like"/>
    <property type="match status" value="1"/>
</dbReference>
<gene>
    <name evidence="9" type="ORF">Cboi02_000144100</name>
</gene>
<keyword evidence="1" id="KW-0436">Ligase</keyword>
<dbReference type="SMART" id="SM00797">
    <property type="entry name" value="AHS2"/>
    <property type="match status" value="1"/>
</dbReference>
<evidence type="ECO:0000256" key="6">
    <source>
        <dbReference type="PROSITE-ProRule" id="PRU00409"/>
    </source>
</evidence>
<comment type="caution">
    <text evidence="9">The sequence shown here is derived from an EMBL/GenBank/DDBJ whole genome shotgun (WGS) entry which is preliminary data.</text>
</comment>
<keyword evidence="4 6" id="KW-0067">ATP-binding</keyword>
<dbReference type="InterPro" id="IPR011761">
    <property type="entry name" value="ATP-grasp"/>
</dbReference>
<keyword evidence="5" id="KW-0092">Biotin</keyword>
<dbReference type="Pfam" id="PF00289">
    <property type="entry name" value="Biotin_carb_N"/>
    <property type="match status" value="1"/>
</dbReference>
<keyword evidence="3" id="KW-0378">Hydrolase</keyword>
<evidence type="ECO:0000256" key="3">
    <source>
        <dbReference type="ARBA" id="ARBA00022801"/>
    </source>
</evidence>